<keyword evidence="6" id="KW-0663">Pyridoxal phosphate</keyword>
<comment type="pathway">
    <text evidence="3">Cofactor biosynthesis; adenosylcobalamin biosynthesis.</text>
</comment>
<dbReference type="GO" id="GO:0048472">
    <property type="term" value="F:threonine-phosphate decarboxylase activity"/>
    <property type="evidence" value="ECO:0007669"/>
    <property type="project" value="UniProtKB-EC"/>
</dbReference>
<gene>
    <name evidence="12" type="primary">cobC</name>
    <name evidence="12" type="ORF">ATR01nite_25830</name>
</gene>
<name>A0A511FRD2_9PROT</name>
<keyword evidence="5" id="KW-0169">Cobalamin biosynthesis</keyword>
<accession>A0A511FRD2</accession>
<dbReference type="Proteomes" id="UP000321800">
    <property type="component" value="Unassembled WGS sequence"/>
</dbReference>
<comment type="caution">
    <text evidence="12">The sequence shown here is derived from an EMBL/GenBank/DDBJ whole genome shotgun (WGS) entry which is preliminary data.</text>
</comment>
<evidence type="ECO:0000256" key="2">
    <source>
        <dbReference type="ARBA" id="ARBA00003444"/>
    </source>
</evidence>
<dbReference type="UniPathway" id="UPA00148"/>
<keyword evidence="7" id="KW-0456">Lyase</keyword>
<evidence type="ECO:0000313" key="12">
    <source>
        <dbReference type="EMBL" id="GEL51508.1"/>
    </source>
</evidence>
<dbReference type="PANTHER" id="PTHR42885">
    <property type="entry name" value="HISTIDINOL-PHOSPHATE AMINOTRANSFERASE-RELATED"/>
    <property type="match status" value="1"/>
</dbReference>
<organism evidence="12 13">
    <name type="scientific">Acetobacter tropicalis</name>
    <dbReference type="NCBI Taxonomy" id="104102"/>
    <lineage>
        <taxon>Bacteria</taxon>
        <taxon>Pseudomonadati</taxon>
        <taxon>Pseudomonadota</taxon>
        <taxon>Alphaproteobacteria</taxon>
        <taxon>Acetobacterales</taxon>
        <taxon>Acetobacteraceae</taxon>
        <taxon>Acetobacter</taxon>
    </lineage>
</organism>
<evidence type="ECO:0000256" key="4">
    <source>
        <dbReference type="ARBA" id="ARBA00012285"/>
    </source>
</evidence>
<dbReference type="InterPro" id="IPR015421">
    <property type="entry name" value="PyrdxlP-dep_Trfase_major"/>
</dbReference>
<dbReference type="CDD" id="cd00609">
    <property type="entry name" value="AAT_like"/>
    <property type="match status" value="1"/>
</dbReference>
<evidence type="ECO:0000259" key="11">
    <source>
        <dbReference type="Pfam" id="PF00155"/>
    </source>
</evidence>
<dbReference type="Pfam" id="PF00155">
    <property type="entry name" value="Aminotran_1_2"/>
    <property type="match status" value="1"/>
</dbReference>
<dbReference type="NCBIfam" id="TIGR01140">
    <property type="entry name" value="L_thr_O3P_dcar"/>
    <property type="match status" value="1"/>
</dbReference>
<evidence type="ECO:0000256" key="5">
    <source>
        <dbReference type="ARBA" id="ARBA00022573"/>
    </source>
</evidence>
<evidence type="ECO:0000256" key="8">
    <source>
        <dbReference type="ARBA" id="ARBA00029996"/>
    </source>
</evidence>
<evidence type="ECO:0000256" key="1">
    <source>
        <dbReference type="ARBA" id="ARBA00001933"/>
    </source>
</evidence>
<dbReference type="InterPro" id="IPR015424">
    <property type="entry name" value="PyrdxlP-dep_Trfase"/>
</dbReference>
<sequence length="437" mass="45891">MAQGGNTYAALLQPGTPALPAVFSQSGFVRQNPMLLPTECPRVGSAVSGMVGATVLPQAGAKGDGMPQTDPEGAVSSTGSAARDGLPDYAAAPQSDGLPDIPAHGGQVRAVMQHFPTAPRPFFDLSTGISPFAYPLAVPEAAAFTRLPEEDEEADLRAAAAQAYGVADAAMVVSGAGSQSLIALLPFVLPAQRVCLLGPTYSGHRLAWQGQGIAVTQVDAPEHLHEAAIQPGTVCVVCNPNNPDGREIPAAQLRLLADQCGQHGSLLVVDEAFADFGTQTVAPLLPHLALVVLRSFGKTYGLPGVRLGFLLAEPVLAAQARAVLGSWPVGCVGLAAGRQALRDTAWLNHGRQQAERAHARLTTLLRQAGLACFGQASLFTLVTLPQAPALWRHLCQHGIVTRIFPDQPGRLRIGLPGTDDAWHRLENALRAWRDQQK</sequence>
<dbReference type="EC" id="4.1.1.81" evidence="4"/>
<dbReference type="PANTHER" id="PTHR42885:SF1">
    <property type="entry name" value="THREONINE-PHOSPHATE DECARBOXYLASE"/>
    <property type="match status" value="1"/>
</dbReference>
<evidence type="ECO:0000256" key="7">
    <source>
        <dbReference type="ARBA" id="ARBA00023239"/>
    </source>
</evidence>
<evidence type="ECO:0000256" key="6">
    <source>
        <dbReference type="ARBA" id="ARBA00022898"/>
    </source>
</evidence>
<comment type="cofactor">
    <cofactor evidence="1">
        <name>pyridoxal 5'-phosphate</name>
        <dbReference type="ChEBI" id="CHEBI:597326"/>
    </cofactor>
</comment>
<feature type="region of interest" description="Disordered" evidence="10">
    <location>
        <begin position="58"/>
        <end position="103"/>
    </location>
</feature>
<evidence type="ECO:0000256" key="10">
    <source>
        <dbReference type="SAM" id="MobiDB-lite"/>
    </source>
</evidence>
<proteinExistence type="predicted"/>
<evidence type="ECO:0000256" key="3">
    <source>
        <dbReference type="ARBA" id="ARBA00004953"/>
    </source>
</evidence>
<dbReference type="GO" id="GO:0030170">
    <property type="term" value="F:pyridoxal phosphate binding"/>
    <property type="evidence" value="ECO:0007669"/>
    <property type="project" value="InterPro"/>
</dbReference>
<dbReference type="SUPFAM" id="SSF53383">
    <property type="entry name" value="PLP-dependent transferases"/>
    <property type="match status" value="1"/>
</dbReference>
<protein>
    <recommendedName>
        <fullName evidence="4">threonine-phosphate decarboxylase</fullName>
        <ecNumber evidence="4">4.1.1.81</ecNumber>
    </recommendedName>
    <alternativeName>
        <fullName evidence="8">L-threonine-O-3-phosphate decarboxylase</fullName>
    </alternativeName>
</protein>
<dbReference type="EMBL" id="BJVR01000039">
    <property type="protein sequence ID" value="GEL51508.1"/>
    <property type="molecule type" value="Genomic_DNA"/>
</dbReference>
<evidence type="ECO:0000256" key="9">
    <source>
        <dbReference type="ARBA" id="ARBA00048531"/>
    </source>
</evidence>
<evidence type="ECO:0000313" key="13">
    <source>
        <dbReference type="Proteomes" id="UP000321800"/>
    </source>
</evidence>
<dbReference type="InterPro" id="IPR005860">
    <property type="entry name" value="CobD"/>
</dbReference>
<dbReference type="InterPro" id="IPR004839">
    <property type="entry name" value="Aminotransferase_I/II_large"/>
</dbReference>
<dbReference type="AlphaFoldDB" id="A0A511FRD2"/>
<comment type="catalytic activity">
    <reaction evidence="9">
        <text>O-phospho-L-threonine + H(+) = (R)-1-aminopropan-2-yl phosphate + CO2</text>
        <dbReference type="Rhea" id="RHEA:11492"/>
        <dbReference type="ChEBI" id="CHEBI:15378"/>
        <dbReference type="ChEBI" id="CHEBI:16526"/>
        <dbReference type="ChEBI" id="CHEBI:58563"/>
        <dbReference type="ChEBI" id="CHEBI:58675"/>
        <dbReference type="EC" id="4.1.1.81"/>
    </reaction>
</comment>
<dbReference type="GO" id="GO:0009236">
    <property type="term" value="P:cobalamin biosynthetic process"/>
    <property type="evidence" value="ECO:0007669"/>
    <property type="project" value="UniProtKB-UniPathway"/>
</dbReference>
<dbReference type="InterPro" id="IPR015422">
    <property type="entry name" value="PyrdxlP-dep_Trfase_small"/>
</dbReference>
<reference evidence="12 13" key="1">
    <citation type="submission" date="2019-07" db="EMBL/GenBank/DDBJ databases">
        <title>Whole genome shotgun sequence of Acetobacter tropicalis NBRC 16470.</title>
        <authorList>
            <person name="Hosoyama A."/>
            <person name="Uohara A."/>
            <person name="Ohji S."/>
            <person name="Ichikawa N."/>
        </authorList>
    </citation>
    <scope>NUCLEOTIDE SEQUENCE [LARGE SCALE GENOMIC DNA]</scope>
    <source>
        <strain evidence="12 13">NBRC 16470</strain>
    </source>
</reference>
<dbReference type="Gene3D" id="3.90.1150.10">
    <property type="entry name" value="Aspartate Aminotransferase, domain 1"/>
    <property type="match status" value="1"/>
</dbReference>
<comment type="function">
    <text evidence="2">Decarboxylates L-threonine-O-3-phosphate to yield (R)-1-amino-2-propanol O-2-phosphate, the precursor for the linkage between the nucleotide loop and the corrin ring in cobalamin.</text>
</comment>
<dbReference type="Gene3D" id="3.40.640.10">
    <property type="entry name" value="Type I PLP-dependent aspartate aminotransferase-like (Major domain)"/>
    <property type="match status" value="1"/>
</dbReference>
<feature type="domain" description="Aminotransferase class I/classII large" evidence="11">
    <location>
        <begin position="148"/>
        <end position="421"/>
    </location>
</feature>